<dbReference type="EMBL" id="CM045766">
    <property type="protein sequence ID" value="KAI8005072.1"/>
    <property type="molecule type" value="Genomic_DNA"/>
</dbReference>
<accession>A0ACC0GV37</accession>
<proteinExistence type="predicted"/>
<sequence>MTNIVTFRRIVEDVEKMGFNPCKLNFVLAIHVLKSISLIKNNNNSLINMLVSLEKCFLKKFVNCHKEEAPKLLKLYKEKLAHAKQLRFEKALSASNYVKFETPNKPYSVLAFLENHGFTKTQISNLLRKYPPLQLF</sequence>
<dbReference type="Proteomes" id="UP001060215">
    <property type="component" value="Chromosome 9"/>
</dbReference>
<evidence type="ECO:0000313" key="2">
    <source>
        <dbReference type="Proteomes" id="UP001060215"/>
    </source>
</evidence>
<organism evidence="1 2">
    <name type="scientific">Camellia lanceoleosa</name>
    <dbReference type="NCBI Taxonomy" id="1840588"/>
    <lineage>
        <taxon>Eukaryota</taxon>
        <taxon>Viridiplantae</taxon>
        <taxon>Streptophyta</taxon>
        <taxon>Embryophyta</taxon>
        <taxon>Tracheophyta</taxon>
        <taxon>Spermatophyta</taxon>
        <taxon>Magnoliopsida</taxon>
        <taxon>eudicotyledons</taxon>
        <taxon>Gunneridae</taxon>
        <taxon>Pentapetalae</taxon>
        <taxon>asterids</taxon>
        <taxon>Ericales</taxon>
        <taxon>Theaceae</taxon>
        <taxon>Camellia</taxon>
    </lineage>
</organism>
<name>A0ACC0GV37_9ERIC</name>
<protein>
    <submittedName>
        <fullName evidence="1">Uncharacterized protein</fullName>
    </submittedName>
</protein>
<keyword evidence="2" id="KW-1185">Reference proteome</keyword>
<comment type="caution">
    <text evidence="1">The sequence shown here is derived from an EMBL/GenBank/DDBJ whole genome shotgun (WGS) entry which is preliminary data.</text>
</comment>
<evidence type="ECO:0000313" key="1">
    <source>
        <dbReference type="EMBL" id="KAI8005072.1"/>
    </source>
</evidence>
<reference evidence="1 2" key="1">
    <citation type="journal article" date="2022" name="Plant J.">
        <title>Chromosome-level genome of Camellia lanceoleosa provides a valuable resource for understanding genome evolution and self-incompatibility.</title>
        <authorList>
            <person name="Gong W."/>
            <person name="Xiao S."/>
            <person name="Wang L."/>
            <person name="Liao Z."/>
            <person name="Chang Y."/>
            <person name="Mo W."/>
            <person name="Hu G."/>
            <person name="Li W."/>
            <person name="Zhao G."/>
            <person name="Zhu H."/>
            <person name="Hu X."/>
            <person name="Ji K."/>
            <person name="Xiang X."/>
            <person name="Song Q."/>
            <person name="Yuan D."/>
            <person name="Jin S."/>
            <person name="Zhang L."/>
        </authorList>
    </citation>
    <scope>NUCLEOTIDE SEQUENCE [LARGE SCALE GENOMIC DNA]</scope>
    <source>
        <strain evidence="1">SQ_2022a</strain>
    </source>
</reference>
<gene>
    <name evidence="1" type="ORF">LOK49_LG08G00311</name>
</gene>